<evidence type="ECO:0000313" key="8">
    <source>
        <dbReference type="EnsemblMetazoa" id="tetur18g00720.1"/>
    </source>
</evidence>
<dbReference type="GO" id="GO:0008270">
    <property type="term" value="F:zinc ion binding"/>
    <property type="evidence" value="ECO:0007669"/>
    <property type="project" value="UniProtKB-KW"/>
</dbReference>
<keyword evidence="2 4" id="KW-0863">Zinc-finger</keyword>
<dbReference type="InterPro" id="IPR027370">
    <property type="entry name" value="Znf-RING_euk"/>
</dbReference>
<evidence type="ECO:0000256" key="6">
    <source>
        <dbReference type="SAM" id="MobiDB-lite"/>
    </source>
</evidence>
<dbReference type="SUPFAM" id="SSF49599">
    <property type="entry name" value="TRAF domain-like"/>
    <property type="match status" value="1"/>
</dbReference>
<accession>T1KQQ0</accession>
<sequence>MGYDLNRFRGPVSSVVICCICQSVLDDPIQSYACKHVYCRSCITPLFNGTTANTNEGSNTPASSSSSSSSLSGNTNNHSAAAASQQAITCPKCKKALAPSDLEIPKSVKTFLSNLEIKCDFASNGCYQYVKLEDLGSHSESCSFNPENSLTCANNCGAVMKRKETATHCCLNYLQSVISERDAYIDEIVKECRELKSENRRLKTNNGKLKEEVEKQRDEIRKLKSELDSKKGLTSLLKFDLLYSQSKAVSEEHRNDFG</sequence>
<evidence type="ECO:0000256" key="5">
    <source>
        <dbReference type="SAM" id="Coils"/>
    </source>
</evidence>
<evidence type="ECO:0000256" key="4">
    <source>
        <dbReference type="PROSITE-ProRule" id="PRU00175"/>
    </source>
</evidence>
<keyword evidence="1" id="KW-0479">Metal-binding</keyword>
<dbReference type="InterPro" id="IPR001841">
    <property type="entry name" value="Znf_RING"/>
</dbReference>
<dbReference type="Gene3D" id="3.30.40.10">
    <property type="entry name" value="Zinc/RING finger domain, C3HC4 (zinc finger)"/>
    <property type="match status" value="1"/>
</dbReference>
<organism evidence="8 9">
    <name type="scientific">Tetranychus urticae</name>
    <name type="common">Two-spotted spider mite</name>
    <dbReference type="NCBI Taxonomy" id="32264"/>
    <lineage>
        <taxon>Eukaryota</taxon>
        <taxon>Metazoa</taxon>
        <taxon>Ecdysozoa</taxon>
        <taxon>Arthropoda</taxon>
        <taxon>Chelicerata</taxon>
        <taxon>Arachnida</taxon>
        <taxon>Acari</taxon>
        <taxon>Acariformes</taxon>
        <taxon>Trombidiformes</taxon>
        <taxon>Prostigmata</taxon>
        <taxon>Eleutherengona</taxon>
        <taxon>Raphignathae</taxon>
        <taxon>Tetranychoidea</taxon>
        <taxon>Tetranychidae</taxon>
        <taxon>Tetranychus</taxon>
    </lineage>
</organism>
<dbReference type="EMBL" id="CAEY01000378">
    <property type="status" value="NOT_ANNOTATED_CDS"/>
    <property type="molecule type" value="Genomic_DNA"/>
</dbReference>
<dbReference type="SUPFAM" id="SSF57850">
    <property type="entry name" value="RING/U-box"/>
    <property type="match status" value="1"/>
</dbReference>
<dbReference type="PANTHER" id="PTHR10131">
    <property type="entry name" value="TNF RECEPTOR ASSOCIATED FACTOR"/>
    <property type="match status" value="1"/>
</dbReference>
<name>T1KQQ0_TETUR</name>
<dbReference type="GO" id="GO:0043122">
    <property type="term" value="P:regulation of canonical NF-kappaB signal transduction"/>
    <property type="evidence" value="ECO:0007669"/>
    <property type="project" value="TreeGrafter"/>
</dbReference>
<keyword evidence="9" id="KW-1185">Reference proteome</keyword>
<dbReference type="PROSITE" id="PS00518">
    <property type="entry name" value="ZF_RING_1"/>
    <property type="match status" value="1"/>
</dbReference>
<dbReference type="eggNOG" id="KOG0297">
    <property type="taxonomic scope" value="Eukaryota"/>
</dbReference>
<feature type="coiled-coil region" evidence="5">
    <location>
        <begin position="185"/>
        <end position="233"/>
    </location>
</feature>
<dbReference type="SMART" id="SM00184">
    <property type="entry name" value="RING"/>
    <property type="match status" value="1"/>
</dbReference>
<evidence type="ECO:0000256" key="2">
    <source>
        <dbReference type="ARBA" id="ARBA00022771"/>
    </source>
</evidence>
<feature type="compositionally biased region" description="Low complexity" evidence="6">
    <location>
        <begin position="63"/>
        <end position="72"/>
    </location>
</feature>
<dbReference type="EnsemblMetazoa" id="tetur18g00720.1">
    <property type="protein sequence ID" value="tetur18g00720.1"/>
    <property type="gene ID" value="tetur18g00720"/>
</dbReference>
<feature type="domain" description="RING-type" evidence="7">
    <location>
        <begin position="18"/>
        <end position="94"/>
    </location>
</feature>
<keyword evidence="5" id="KW-0175">Coiled coil</keyword>
<dbReference type="Proteomes" id="UP000015104">
    <property type="component" value="Unassembled WGS sequence"/>
</dbReference>
<dbReference type="PROSITE" id="PS50089">
    <property type="entry name" value="ZF_RING_2"/>
    <property type="match status" value="1"/>
</dbReference>
<dbReference type="AlphaFoldDB" id="T1KQQ0"/>
<dbReference type="Pfam" id="PF13445">
    <property type="entry name" value="zf-RING_UBOX"/>
    <property type="match status" value="1"/>
</dbReference>
<dbReference type="STRING" id="32264.T1KQQ0"/>
<evidence type="ECO:0000259" key="7">
    <source>
        <dbReference type="PROSITE" id="PS50089"/>
    </source>
</evidence>
<dbReference type="InterPro" id="IPR017907">
    <property type="entry name" value="Znf_RING_CS"/>
</dbReference>
<evidence type="ECO:0000256" key="1">
    <source>
        <dbReference type="ARBA" id="ARBA00022723"/>
    </source>
</evidence>
<keyword evidence="3" id="KW-0862">Zinc</keyword>
<proteinExistence type="predicted"/>
<evidence type="ECO:0000256" key="3">
    <source>
        <dbReference type="ARBA" id="ARBA00022833"/>
    </source>
</evidence>
<dbReference type="PANTHER" id="PTHR10131:SF157">
    <property type="entry name" value="RECEPTOR-ASSOCIATED FACTOR, PUTATIVE-RELATED"/>
    <property type="match status" value="1"/>
</dbReference>
<dbReference type="InterPro" id="IPR013083">
    <property type="entry name" value="Znf_RING/FYVE/PHD"/>
</dbReference>
<reference evidence="9" key="1">
    <citation type="submission" date="2011-08" db="EMBL/GenBank/DDBJ databases">
        <authorList>
            <person name="Rombauts S."/>
        </authorList>
    </citation>
    <scope>NUCLEOTIDE SEQUENCE</scope>
    <source>
        <strain evidence="9">London</strain>
    </source>
</reference>
<dbReference type="HOGENOM" id="CLU_1078979_0_0_1"/>
<evidence type="ECO:0000313" key="9">
    <source>
        <dbReference type="Proteomes" id="UP000015104"/>
    </source>
</evidence>
<reference evidence="8" key="2">
    <citation type="submission" date="2015-06" db="UniProtKB">
        <authorList>
            <consortium name="EnsemblMetazoa"/>
        </authorList>
    </citation>
    <scope>IDENTIFICATION</scope>
</reference>
<protein>
    <recommendedName>
        <fullName evidence="7">RING-type domain-containing protein</fullName>
    </recommendedName>
</protein>
<feature type="region of interest" description="Disordered" evidence="6">
    <location>
        <begin position="54"/>
        <end position="77"/>
    </location>
</feature>